<evidence type="ECO:0000313" key="3">
    <source>
        <dbReference type="Proteomes" id="UP000224634"/>
    </source>
</evidence>
<protein>
    <recommendedName>
        <fullName evidence="4">Kinetochore protein mis14</fullName>
    </recommendedName>
</protein>
<dbReference type="PANTHER" id="PTHR31749">
    <property type="entry name" value="KINETOCHORE-ASSOCIATED PROTEIN NSL1 HOMOLOG"/>
    <property type="match status" value="1"/>
</dbReference>
<feature type="region of interest" description="Disordered" evidence="1">
    <location>
        <begin position="234"/>
        <end position="261"/>
    </location>
</feature>
<dbReference type="STRING" id="1447883.A0A2B7YK47"/>
<dbReference type="EMBL" id="PDNA01000033">
    <property type="protein sequence ID" value="PGH21560.1"/>
    <property type="molecule type" value="Genomic_DNA"/>
</dbReference>
<evidence type="ECO:0008006" key="4">
    <source>
        <dbReference type="Google" id="ProtNLM"/>
    </source>
</evidence>
<organism evidence="2 3">
    <name type="scientific">Polytolypa hystricis (strain UAMH7299)</name>
    <dbReference type="NCBI Taxonomy" id="1447883"/>
    <lineage>
        <taxon>Eukaryota</taxon>
        <taxon>Fungi</taxon>
        <taxon>Dikarya</taxon>
        <taxon>Ascomycota</taxon>
        <taxon>Pezizomycotina</taxon>
        <taxon>Eurotiomycetes</taxon>
        <taxon>Eurotiomycetidae</taxon>
        <taxon>Onygenales</taxon>
        <taxon>Onygenales incertae sedis</taxon>
        <taxon>Polytolypa</taxon>
    </lineage>
</organism>
<sequence>MQGPHHRKIELQSTADLSYLYANTVALSRQKLDLHFPPSATNDADPMKERVRELVDEFITKTFTSATSSISINGLDSSTSSASGASFPLHSFLSAREAIEYEPFDANLASRVTALYAQLESLTTTVAQMRRDAPGRAAKVLGEELEKALVDDEDEVDDGEEEEEGDIEMKDADADAPAAEQHTRRHGKKKPYKRDPSWNLTIPFGNEAEQQRWQDGEMSDVYADALRTLARLQGEVVSGEEEDEEGDGDEGTSSRALATTVGKVDRARRAAEVVEKM</sequence>
<dbReference type="OrthoDB" id="2135762at2759"/>
<dbReference type="GO" id="GO:0000070">
    <property type="term" value="P:mitotic sister chromatid segregation"/>
    <property type="evidence" value="ECO:0007669"/>
    <property type="project" value="InterPro"/>
</dbReference>
<gene>
    <name evidence="2" type="ORF">AJ80_03120</name>
</gene>
<feature type="compositionally biased region" description="Basic residues" evidence="1">
    <location>
        <begin position="183"/>
        <end position="192"/>
    </location>
</feature>
<name>A0A2B7YK47_POLH7</name>
<dbReference type="GO" id="GO:0000444">
    <property type="term" value="C:MIS12/MIND type complex"/>
    <property type="evidence" value="ECO:0007669"/>
    <property type="project" value="TreeGrafter"/>
</dbReference>
<comment type="caution">
    <text evidence="2">The sequence shown here is derived from an EMBL/GenBank/DDBJ whole genome shotgun (WGS) entry which is preliminary data.</text>
</comment>
<dbReference type="Proteomes" id="UP000224634">
    <property type="component" value="Unassembled WGS sequence"/>
</dbReference>
<accession>A0A2B7YK47</accession>
<proteinExistence type="predicted"/>
<feature type="region of interest" description="Disordered" evidence="1">
    <location>
        <begin position="151"/>
        <end position="202"/>
    </location>
</feature>
<keyword evidence="3" id="KW-1185">Reference proteome</keyword>
<feature type="compositionally biased region" description="Acidic residues" evidence="1">
    <location>
        <begin position="151"/>
        <end position="166"/>
    </location>
</feature>
<evidence type="ECO:0000256" key="1">
    <source>
        <dbReference type="SAM" id="MobiDB-lite"/>
    </source>
</evidence>
<dbReference type="Pfam" id="PF08641">
    <property type="entry name" value="Mis14"/>
    <property type="match status" value="1"/>
</dbReference>
<feature type="compositionally biased region" description="Acidic residues" evidence="1">
    <location>
        <begin position="238"/>
        <end position="250"/>
    </location>
</feature>
<dbReference type="InterPro" id="IPR013950">
    <property type="entry name" value="Mis14/Nsl1"/>
</dbReference>
<reference evidence="2 3" key="1">
    <citation type="submission" date="2017-10" db="EMBL/GenBank/DDBJ databases">
        <title>Comparative genomics in systemic dimorphic fungi from Ajellomycetaceae.</title>
        <authorList>
            <person name="Munoz J.F."/>
            <person name="Mcewen J.G."/>
            <person name="Clay O.K."/>
            <person name="Cuomo C.A."/>
        </authorList>
    </citation>
    <scope>NUCLEOTIDE SEQUENCE [LARGE SCALE GENOMIC DNA]</scope>
    <source>
        <strain evidence="2 3">UAMH7299</strain>
    </source>
</reference>
<evidence type="ECO:0000313" key="2">
    <source>
        <dbReference type="EMBL" id="PGH21560.1"/>
    </source>
</evidence>
<dbReference type="PANTHER" id="PTHR31749:SF3">
    <property type="entry name" value="KINETOCHORE-ASSOCIATED PROTEIN NSL1 HOMOLOG"/>
    <property type="match status" value="1"/>
</dbReference>
<dbReference type="AlphaFoldDB" id="A0A2B7YK47"/>